<dbReference type="PANTHER" id="PTHR12215">
    <property type="entry name" value="PHOSPHOPANTETHEINE TRANSFERASE"/>
    <property type="match status" value="1"/>
</dbReference>
<dbReference type="RefSeq" id="WP_183948198.1">
    <property type="nucleotide sequence ID" value="NZ_JACHHX010000008.1"/>
</dbReference>
<evidence type="ECO:0000259" key="3">
    <source>
        <dbReference type="Pfam" id="PF01648"/>
    </source>
</evidence>
<dbReference type="GO" id="GO:0000287">
    <property type="term" value="F:magnesium ion binding"/>
    <property type="evidence" value="ECO:0007669"/>
    <property type="project" value="InterPro"/>
</dbReference>
<dbReference type="GO" id="GO:0008897">
    <property type="term" value="F:holo-[acyl-carrier-protein] synthase activity"/>
    <property type="evidence" value="ECO:0007669"/>
    <property type="project" value="InterPro"/>
</dbReference>
<dbReference type="InterPro" id="IPR037143">
    <property type="entry name" value="4-PPantetheinyl_Trfase_dom_sf"/>
</dbReference>
<sequence length="221" mass="24069">MHWQAADPHRPPVSLHGPLLHLWWWAPERQPALSSRRARIDALLRRTLAAYVGLPPEALRFGREAKGRPYLLHDGAPDFNLTDTDGGTLVAVCRGARVGVDIERTRRAVSARPLARRWFAPEEAAALDALDDAAARAAFLRLWTAKEASCKATGTGIYGWLAHWRFDPDSHAPRLLSAPTDAGVADEWSYLRLSPPGGAHTVALAARGTLPVATGFVATPE</sequence>
<dbReference type="InterPro" id="IPR008278">
    <property type="entry name" value="4-PPantetheinyl_Trfase_dom"/>
</dbReference>
<comment type="caution">
    <text evidence="4">The sequence shown here is derived from an EMBL/GenBank/DDBJ whole genome shotgun (WGS) entry which is preliminary data.</text>
</comment>
<reference evidence="4 5" key="1">
    <citation type="submission" date="2020-08" db="EMBL/GenBank/DDBJ databases">
        <title>Genomic Encyclopedia of Type Strains, Phase IV (KMG-IV): sequencing the most valuable type-strain genomes for metagenomic binning, comparative biology and taxonomic classification.</title>
        <authorList>
            <person name="Goeker M."/>
        </authorList>
    </citation>
    <scope>NUCLEOTIDE SEQUENCE [LARGE SCALE GENOMIC DNA]</scope>
    <source>
        <strain evidence="4 5">DSM 25897</strain>
    </source>
</reference>
<proteinExistence type="inferred from homology"/>
<dbReference type="GO" id="GO:0019878">
    <property type="term" value="P:lysine biosynthetic process via aminoadipic acid"/>
    <property type="evidence" value="ECO:0007669"/>
    <property type="project" value="TreeGrafter"/>
</dbReference>
<dbReference type="Gene3D" id="3.90.470.20">
    <property type="entry name" value="4'-phosphopantetheinyl transferase domain"/>
    <property type="match status" value="1"/>
</dbReference>
<evidence type="ECO:0000256" key="2">
    <source>
        <dbReference type="ARBA" id="ARBA00022679"/>
    </source>
</evidence>
<keyword evidence="2 4" id="KW-0808">Transferase</keyword>
<dbReference type="GO" id="GO:0005829">
    <property type="term" value="C:cytosol"/>
    <property type="evidence" value="ECO:0007669"/>
    <property type="project" value="TreeGrafter"/>
</dbReference>
<dbReference type="Proteomes" id="UP000519004">
    <property type="component" value="Unassembled WGS sequence"/>
</dbReference>
<evidence type="ECO:0000313" key="4">
    <source>
        <dbReference type="EMBL" id="MBB5015512.1"/>
    </source>
</evidence>
<evidence type="ECO:0000313" key="5">
    <source>
        <dbReference type="Proteomes" id="UP000519004"/>
    </source>
</evidence>
<gene>
    <name evidence="4" type="ORF">HNQ58_001416</name>
</gene>
<dbReference type="PANTHER" id="PTHR12215:SF10">
    <property type="entry name" value="L-AMINOADIPATE-SEMIALDEHYDE DEHYDROGENASE-PHOSPHOPANTETHEINYL TRANSFERASE"/>
    <property type="match status" value="1"/>
</dbReference>
<protein>
    <submittedName>
        <fullName evidence="4">4'-phosphopantetheinyl transferase</fullName>
        <ecNumber evidence="4">2.7.8.-</ecNumber>
    </submittedName>
</protein>
<accession>A0A7W8DE49</accession>
<name>A0A7W8DE49_9GAMM</name>
<dbReference type="InterPro" id="IPR050559">
    <property type="entry name" value="P-Pant_transferase_sf"/>
</dbReference>
<comment type="similarity">
    <text evidence="1">Belongs to the P-Pant transferase superfamily. Gsp/Sfp/HetI/AcpT family.</text>
</comment>
<organism evidence="4 5">
    <name type="scientific">Rehaibacterium terrae</name>
    <dbReference type="NCBI Taxonomy" id="1341696"/>
    <lineage>
        <taxon>Bacteria</taxon>
        <taxon>Pseudomonadati</taxon>
        <taxon>Pseudomonadota</taxon>
        <taxon>Gammaproteobacteria</taxon>
        <taxon>Lysobacterales</taxon>
        <taxon>Lysobacteraceae</taxon>
        <taxon>Rehaibacterium</taxon>
    </lineage>
</organism>
<dbReference type="EMBL" id="JACHHX010000008">
    <property type="protein sequence ID" value="MBB5015512.1"/>
    <property type="molecule type" value="Genomic_DNA"/>
</dbReference>
<dbReference type="EC" id="2.7.8.-" evidence="4"/>
<evidence type="ECO:0000256" key="1">
    <source>
        <dbReference type="ARBA" id="ARBA00010990"/>
    </source>
</evidence>
<keyword evidence="5" id="KW-1185">Reference proteome</keyword>
<dbReference type="Pfam" id="PF01648">
    <property type="entry name" value="ACPS"/>
    <property type="match status" value="1"/>
</dbReference>
<feature type="domain" description="4'-phosphopantetheinyl transferase" evidence="3">
    <location>
        <begin position="97"/>
        <end position="177"/>
    </location>
</feature>
<dbReference type="AlphaFoldDB" id="A0A7W8DE49"/>
<dbReference type="SUPFAM" id="SSF56214">
    <property type="entry name" value="4'-phosphopantetheinyl transferase"/>
    <property type="match status" value="2"/>
</dbReference>